<protein>
    <submittedName>
        <fullName evidence="1">Uncharacterized protein</fullName>
    </submittedName>
</protein>
<comment type="caution">
    <text evidence="1">The sequence shown here is derived from an EMBL/GenBank/DDBJ whole genome shotgun (WGS) entry which is preliminary data.</text>
</comment>
<evidence type="ECO:0000313" key="2">
    <source>
        <dbReference type="Proteomes" id="UP000240569"/>
    </source>
</evidence>
<gene>
    <name evidence="1" type="ORF">B9Q02_09695</name>
</gene>
<name>A0A2R6AD14_9ARCH</name>
<reference evidence="1 2" key="1">
    <citation type="submission" date="2017-04" db="EMBL/GenBank/DDBJ databases">
        <title>Novel microbial lineages endemic to geothermal iron-oxide mats fill important gaps in the evolutionary history of Archaea.</title>
        <authorList>
            <person name="Jay Z.J."/>
            <person name="Beam J.P."/>
            <person name="Dlakic M."/>
            <person name="Rusch D.B."/>
            <person name="Kozubal M.A."/>
            <person name="Inskeep W.P."/>
        </authorList>
    </citation>
    <scope>NUCLEOTIDE SEQUENCE [LARGE SCALE GENOMIC DNA]</scope>
    <source>
        <strain evidence="1">BE_D</strain>
    </source>
</reference>
<dbReference type="Proteomes" id="UP000240569">
    <property type="component" value="Unassembled WGS sequence"/>
</dbReference>
<dbReference type="EMBL" id="NEXD01000083">
    <property type="protein sequence ID" value="PSN84238.1"/>
    <property type="molecule type" value="Genomic_DNA"/>
</dbReference>
<accession>A0A2R6AD14</accession>
<dbReference type="AlphaFoldDB" id="A0A2R6AD14"/>
<proteinExistence type="predicted"/>
<sequence>MANTAWLLRYYSSLAFVKILDSDQGGAFSIGAKFVSHVAPSVLFTKVEQGEINITNSNR</sequence>
<organism evidence="1 2">
    <name type="scientific">Candidatus Marsarchaeota G1 archaeon BE_D</name>
    <dbReference type="NCBI Taxonomy" id="1978156"/>
    <lineage>
        <taxon>Archaea</taxon>
        <taxon>Candidatus Marsarchaeota</taxon>
        <taxon>Candidatus Marsarchaeota group 1</taxon>
    </lineage>
</organism>
<evidence type="ECO:0000313" key="1">
    <source>
        <dbReference type="EMBL" id="PSN84238.1"/>
    </source>
</evidence>